<dbReference type="Gene3D" id="3.30.70.100">
    <property type="match status" value="1"/>
</dbReference>
<dbReference type="AlphaFoldDB" id="A0A840EYX5"/>
<dbReference type="InterPro" id="IPR011008">
    <property type="entry name" value="Dimeric_a/b-barrel"/>
</dbReference>
<keyword evidence="3" id="KW-1185">Reference proteome</keyword>
<keyword evidence="2" id="KW-0560">Oxidoreductase</keyword>
<comment type="caution">
    <text evidence="2">The sequence shown here is derived from an EMBL/GenBank/DDBJ whole genome shotgun (WGS) entry which is preliminary data.</text>
</comment>
<accession>A0A840EYX5</accession>
<gene>
    <name evidence="2" type="ORF">BKA16_002070</name>
</gene>
<dbReference type="PANTHER" id="PTHR33336:SF3">
    <property type="entry name" value="ABM DOMAIN-CONTAINING PROTEIN"/>
    <property type="match status" value="1"/>
</dbReference>
<name>A0A840EYX5_9ACTN</name>
<dbReference type="InterPro" id="IPR007138">
    <property type="entry name" value="ABM_dom"/>
</dbReference>
<evidence type="ECO:0000259" key="1">
    <source>
        <dbReference type="PROSITE" id="PS51725"/>
    </source>
</evidence>
<dbReference type="EMBL" id="JACIFP010000001">
    <property type="protein sequence ID" value="MBB4135518.1"/>
    <property type="molecule type" value="Genomic_DNA"/>
</dbReference>
<dbReference type="Pfam" id="PF03992">
    <property type="entry name" value="ABM"/>
    <property type="match status" value="1"/>
</dbReference>
<dbReference type="PROSITE" id="PS51725">
    <property type="entry name" value="ABM"/>
    <property type="match status" value="1"/>
</dbReference>
<organism evidence="2 3">
    <name type="scientific">Gordonia humi</name>
    <dbReference type="NCBI Taxonomy" id="686429"/>
    <lineage>
        <taxon>Bacteria</taxon>
        <taxon>Bacillati</taxon>
        <taxon>Actinomycetota</taxon>
        <taxon>Actinomycetes</taxon>
        <taxon>Mycobacteriales</taxon>
        <taxon>Gordoniaceae</taxon>
        <taxon>Gordonia</taxon>
    </lineage>
</organism>
<protein>
    <submittedName>
        <fullName evidence="2">Quinol monooxygenase YgiN</fullName>
    </submittedName>
</protein>
<dbReference type="GO" id="GO:0004497">
    <property type="term" value="F:monooxygenase activity"/>
    <property type="evidence" value="ECO:0007669"/>
    <property type="project" value="UniProtKB-KW"/>
</dbReference>
<keyword evidence="2" id="KW-0503">Monooxygenase</keyword>
<dbReference type="SUPFAM" id="SSF54909">
    <property type="entry name" value="Dimeric alpha+beta barrel"/>
    <property type="match status" value="1"/>
</dbReference>
<dbReference type="InterPro" id="IPR050744">
    <property type="entry name" value="AI-2_Isomerase_LsrG"/>
</dbReference>
<feature type="domain" description="ABM" evidence="1">
    <location>
        <begin position="2"/>
        <end position="93"/>
    </location>
</feature>
<dbReference type="PANTHER" id="PTHR33336">
    <property type="entry name" value="QUINOL MONOOXYGENASE YGIN-RELATED"/>
    <property type="match status" value="1"/>
</dbReference>
<evidence type="ECO:0000313" key="2">
    <source>
        <dbReference type="EMBL" id="MBB4135518.1"/>
    </source>
</evidence>
<reference evidence="2 3" key="1">
    <citation type="submission" date="2020-08" db="EMBL/GenBank/DDBJ databases">
        <title>Sequencing the genomes of 1000 actinobacteria strains.</title>
        <authorList>
            <person name="Klenk H.-P."/>
        </authorList>
    </citation>
    <scope>NUCLEOTIDE SEQUENCE [LARGE SCALE GENOMIC DNA]</scope>
    <source>
        <strain evidence="2 3">DSM 45298</strain>
    </source>
</reference>
<dbReference type="RefSeq" id="WP_183370553.1">
    <property type="nucleotide sequence ID" value="NZ_BAABHL010000065.1"/>
</dbReference>
<proteinExistence type="predicted"/>
<sequence length="106" mass="12009">MIFIVVRFKVKDEHVDGWLDRTRPFTEATRGEPGNLWFDWFRSTDDPSEFALVEAFADGDAGGAHVNAQHFKDGLDAMRPALKETPRIISREVDGDGWSEMGELQV</sequence>
<evidence type="ECO:0000313" key="3">
    <source>
        <dbReference type="Proteomes" id="UP000551501"/>
    </source>
</evidence>
<dbReference type="Proteomes" id="UP000551501">
    <property type="component" value="Unassembled WGS sequence"/>
</dbReference>